<dbReference type="Proteomes" id="UP000886251">
    <property type="component" value="Unassembled WGS sequence"/>
</dbReference>
<reference evidence="1" key="1">
    <citation type="journal article" date="2020" name="mSystems">
        <title>Genome- and Community-Level Interaction Insights into Carbon Utilization and Element Cycling Functions of Hydrothermarchaeota in Hydrothermal Sediment.</title>
        <authorList>
            <person name="Zhou Z."/>
            <person name="Liu Y."/>
            <person name="Xu W."/>
            <person name="Pan J."/>
            <person name="Luo Z.H."/>
            <person name="Li M."/>
        </authorList>
    </citation>
    <scope>NUCLEOTIDE SEQUENCE [LARGE SCALE GENOMIC DNA]</scope>
    <source>
        <strain evidence="1">HyVt-443</strain>
    </source>
</reference>
<proteinExistence type="predicted"/>
<dbReference type="Pfam" id="PF13591">
    <property type="entry name" value="MerR_2"/>
    <property type="match status" value="1"/>
</dbReference>
<dbReference type="Gene3D" id="1.10.1660.10">
    <property type="match status" value="1"/>
</dbReference>
<accession>A0A831RMG3</accession>
<dbReference type="EMBL" id="DRKP01000105">
    <property type="protein sequence ID" value="HEB96617.1"/>
    <property type="molecule type" value="Genomic_DNA"/>
</dbReference>
<protein>
    <submittedName>
        <fullName evidence="1">MerR family transcriptional regulator</fullName>
    </submittedName>
</protein>
<comment type="caution">
    <text evidence="1">The sequence shown here is derived from an EMBL/GenBank/DDBJ whole genome shotgun (WGS) entry which is preliminary data.</text>
</comment>
<dbReference type="AlphaFoldDB" id="A0A831RMG3"/>
<organism evidence="1">
    <name type="scientific">Sedimenticola thiotaurini</name>
    <dbReference type="NCBI Taxonomy" id="1543721"/>
    <lineage>
        <taxon>Bacteria</taxon>
        <taxon>Pseudomonadati</taxon>
        <taxon>Pseudomonadota</taxon>
        <taxon>Gammaproteobacteria</taxon>
        <taxon>Chromatiales</taxon>
        <taxon>Sedimenticolaceae</taxon>
        <taxon>Sedimenticola</taxon>
    </lineage>
</organism>
<name>A0A831RMG3_9GAMM</name>
<evidence type="ECO:0000313" key="1">
    <source>
        <dbReference type="EMBL" id="HEB96617.1"/>
    </source>
</evidence>
<sequence length="107" mass="12265">MTHRELQEILSGHILEEEVQLTLGELSRSCAVQAVHIMELVEEGILEPRGGRDPLEWRFSGDSLRRARTALRLQQDLDVNLSGAALIIDLLDQVEQLRRQLRLLQRC</sequence>
<gene>
    <name evidence="1" type="ORF">ENI96_09340</name>
</gene>